<evidence type="ECO:0000313" key="3">
    <source>
        <dbReference type="EMBL" id="KST69242.1"/>
    </source>
</evidence>
<feature type="repeat" description="TPR" evidence="1">
    <location>
        <begin position="119"/>
        <end position="152"/>
    </location>
</feature>
<dbReference type="InterPro" id="IPR024983">
    <property type="entry name" value="CHAT_dom"/>
</dbReference>
<dbReference type="Pfam" id="PF12770">
    <property type="entry name" value="CHAT"/>
    <property type="match status" value="1"/>
</dbReference>
<evidence type="ECO:0000313" key="4">
    <source>
        <dbReference type="Proteomes" id="UP000053372"/>
    </source>
</evidence>
<evidence type="ECO:0000259" key="2">
    <source>
        <dbReference type="Pfam" id="PF12770"/>
    </source>
</evidence>
<evidence type="ECO:0000256" key="1">
    <source>
        <dbReference type="PROSITE-ProRule" id="PRU00339"/>
    </source>
</evidence>
<protein>
    <recommendedName>
        <fullName evidence="2">CHAT domain-containing protein</fullName>
    </recommendedName>
</protein>
<dbReference type="Gene3D" id="1.25.40.10">
    <property type="entry name" value="Tetratricopeptide repeat domain"/>
    <property type="match status" value="3"/>
</dbReference>
<dbReference type="SUPFAM" id="SSF48452">
    <property type="entry name" value="TPR-like"/>
    <property type="match status" value="3"/>
</dbReference>
<dbReference type="PANTHER" id="PTHR10098:SF112">
    <property type="entry name" value="SLR0380 PROTEIN"/>
    <property type="match status" value="1"/>
</dbReference>
<dbReference type="PROSITE" id="PS50005">
    <property type="entry name" value="TPR"/>
    <property type="match status" value="1"/>
</dbReference>
<feature type="domain" description="CHAT" evidence="2">
    <location>
        <begin position="629"/>
        <end position="898"/>
    </location>
</feature>
<dbReference type="SMART" id="SM00028">
    <property type="entry name" value="TPR"/>
    <property type="match status" value="7"/>
</dbReference>
<dbReference type="InterPro" id="IPR019734">
    <property type="entry name" value="TPR_rpt"/>
</dbReference>
<dbReference type="AlphaFoldDB" id="A0A0V7ZXF3"/>
<proteinExistence type="predicted"/>
<reference evidence="3 4" key="1">
    <citation type="journal article" date="2015" name="Genome Announc.">
        <title>Draft Genome of the Euendolithic (true boring) Cyanobacterium Mastigocoleus testarum strain BC008.</title>
        <authorList>
            <person name="Guida B.S."/>
            <person name="Garcia-Pichel F."/>
        </authorList>
    </citation>
    <scope>NUCLEOTIDE SEQUENCE [LARGE SCALE GENOMIC DNA]</scope>
    <source>
        <strain evidence="3 4">BC008</strain>
    </source>
</reference>
<gene>
    <name evidence="3" type="ORF">BC008_03375</name>
</gene>
<comment type="caution">
    <text evidence="3">The sequence shown here is derived from an EMBL/GenBank/DDBJ whole genome shotgun (WGS) entry which is preliminary data.</text>
</comment>
<dbReference type="EMBL" id="LMTZ01000031">
    <property type="protein sequence ID" value="KST69242.1"/>
    <property type="molecule type" value="Genomic_DNA"/>
</dbReference>
<sequence>MNKLYFRVYRRLLQFIFGFGLGLLSTLLITTSTVFPVVALEKSSLSIVYKSSIHKSSIHKSSVENLPIEKSSIQGLSDLEQQEQLGKKYYYIGQFSSAVKIWQQVLLSYQSQGDHLNQARVLNNLSLAYQQLGKYLEAKQTISESLKLTQTQQNNISTQNLHKEESTKSLNVIAQALSTRGRLELSMGKPEVALKTWEEAKEFYTKAKNDAGVIRSIINQSQALRSNGLYHRALSILTEVNEILQKQPDSRLKATGLRSLGTSLNLVGRFADAQQALEESLAIAKKLSSPIDISATLIDLGNVANSQQQAKSALNFYQQAVDKATSPNIKIKAQLNIIKTLIDTEKLAKAQLLANQIYSQIANLPANRSTVYAQLNLAKSLTRLQQANIPNSPTIESIAQIVANSYKQAQDLEDKPAQAYALGKLGKLYEQTQQWSTAQDLTQKALMLSQSINTPEITYRLEWQLGRILKAKGDLTGAVANYTQAVNNLGSLRNDLVAIAPDIQFSFQESVEPVYRELVSLLLTPQNSEVSQKSLLQAREVIESLQLAELDDFFREACLDAKPTQVDKFDTQAAVIYPIILADRLEIILSLPKQPLRHYSTAISEKELESTVKKLRKNLVIRTRYSFKPLSKQLYDWLIRPAEIDLAESKVKTLVFVLDGYLRNIPMSTLNDGNQYLLEKYNIALTPGLKILPPQKLKRENIKVLSAGLTEARDGFSPLEYVEEELKKINSQVPGTMLLNQDFTSEYIQEKIQSNFFPIVHIASHGKFSSKVLETFILSWNDRIKIDDLENLLQGPEQAEQKAVELLVLSACETATGDKRAALGLAGMAVKAGARSTLATLWSVNDEATANLMSHFYQELSNVRQTKAEALRNSQLALLRNRKYEHPIYWSPYILVGNWL</sequence>
<dbReference type="Pfam" id="PF13424">
    <property type="entry name" value="TPR_12"/>
    <property type="match status" value="2"/>
</dbReference>
<name>A0A0V7ZXF3_9CYAN</name>
<dbReference type="Proteomes" id="UP000053372">
    <property type="component" value="Unassembled WGS sequence"/>
</dbReference>
<organism evidence="3 4">
    <name type="scientific">Mastigocoleus testarum BC008</name>
    <dbReference type="NCBI Taxonomy" id="371196"/>
    <lineage>
        <taxon>Bacteria</taxon>
        <taxon>Bacillati</taxon>
        <taxon>Cyanobacteriota</taxon>
        <taxon>Cyanophyceae</taxon>
        <taxon>Nostocales</taxon>
        <taxon>Hapalosiphonaceae</taxon>
        <taxon>Mastigocoleus</taxon>
    </lineage>
</organism>
<dbReference type="PANTHER" id="PTHR10098">
    <property type="entry name" value="RAPSYN-RELATED"/>
    <property type="match status" value="1"/>
</dbReference>
<keyword evidence="4" id="KW-1185">Reference proteome</keyword>
<dbReference type="InterPro" id="IPR011990">
    <property type="entry name" value="TPR-like_helical_dom_sf"/>
</dbReference>
<accession>A0A0V7ZXF3</accession>
<dbReference type="OrthoDB" id="446317at2"/>
<keyword evidence="1" id="KW-0802">TPR repeat</keyword>